<comment type="function">
    <text evidence="12">Transport of potassium into the cell. Likely operates as a K(+):H(+) symporter.</text>
</comment>
<feature type="domain" description="K+ potassium transporter C-terminal" evidence="14">
    <location>
        <begin position="480"/>
        <end position="628"/>
    </location>
</feature>
<feature type="transmembrane region" description="Helical" evidence="12">
    <location>
        <begin position="144"/>
        <end position="161"/>
    </location>
</feature>
<evidence type="ECO:0000256" key="12">
    <source>
        <dbReference type="HAMAP-Rule" id="MF_01522"/>
    </source>
</evidence>
<accession>A0ABT7DXV0</accession>
<name>A0ABT7DXV0_9NEIS</name>
<dbReference type="EMBL" id="JARRAF010000013">
    <property type="protein sequence ID" value="MDK2124865.1"/>
    <property type="molecule type" value="Genomic_DNA"/>
</dbReference>
<feature type="transmembrane region" description="Helical" evidence="12">
    <location>
        <begin position="104"/>
        <end position="124"/>
    </location>
</feature>
<feature type="transmembrane region" description="Helical" evidence="12">
    <location>
        <begin position="428"/>
        <end position="445"/>
    </location>
</feature>
<dbReference type="PANTHER" id="PTHR30540:SF79">
    <property type="entry name" value="LOW AFFINITY POTASSIUM TRANSPORT SYSTEM PROTEIN KUP"/>
    <property type="match status" value="1"/>
</dbReference>
<comment type="catalytic activity">
    <reaction evidence="12">
        <text>K(+)(in) + H(+)(in) = K(+)(out) + H(+)(out)</text>
        <dbReference type="Rhea" id="RHEA:28490"/>
        <dbReference type="ChEBI" id="CHEBI:15378"/>
        <dbReference type="ChEBI" id="CHEBI:29103"/>
    </reaction>
</comment>
<protein>
    <recommendedName>
        <fullName evidence="12">Probable potassium transport system protein Kup</fullName>
    </recommendedName>
</protein>
<dbReference type="Pfam" id="PF22776">
    <property type="entry name" value="K_trans_C"/>
    <property type="match status" value="1"/>
</dbReference>
<keyword evidence="7 12" id="KW-0769">Symport</keyword>
<dbReference type="PANTHER" id="PTHR30540">
    <property type="entry name" value="OSMOTIC STRESS POTASSIUM TRANSPORTER"/>
    <property type="match status" value="1"/>
</dbReference>
<feature type="transmembrane region" description="Helical" evidence="12">
    <location>
        <begin position="53"/>
        <end position="72"/>
    </location>
</feature>
<evidence type="ECO:0000256" key="8">
    <source>
        <dbReference type="ARBA" id="ARBA00022958"/>
    </source>
</evidence>
<evidence type="ECO:0000256" key="10">
    <source>
        <dbReference type="ARBA" id="ARBA00023065"/>
    </source>
</evidence>
<dbReference type="InterPro" id="IPR023051">
    <property type="entry name" value="Kup"/>
</dbReference>
<feature type="transmembrane region" description="Helical" evidence="12">
    <location>
        <begin position="403"/>
        <end position="422"/>
    </location>
</feature>
<evidence type="ECO:0000256" key="7">
    <source>
        <dbReference type="ARBA" id="ARBA00022847"/>
    </source>
</evidence>
<organism evidence="15 16">
    <name type="scientific">Parachitinimonas caeni</name>
    <dbReference type="NCBI Taxonomy" id="3031301"/>
    <lineage>
        <taxon>Bacteria</taxon>
        <taxon>Pseudomonadati</taxon>
        <taxon>Pseudomonadota</taxon>
        <taxon>Betaproteobacteria</taxon>
        <taxon>Neisseriales</taxon>
        <taxon>Chitinibacteraceae</taxon>
        <taxon>Parachitinimonas</taxon>
    </lineage>
</organism>
<feature type="transmembrane region" description="Helical" evidence="12">
    <location>
        <begin position="368"/>
        <end position="391"/>
    </location>
</feature>
<keyword evidence="11 12" id="KW-0472">Membrane</keyword>
<gene>
    <name evidence="12" type="primary">kup</name>
    <name evidence="15" type="ORF">PZA18_12495</name>
</gene>
<feature type="domain" description="K+ potassium transporter integral membrane" evidence="13">
    <location>
        <begin position="16"/>
        <end position="468"/>
    </location>
</feature>
<keyword evidence="3 12" id="KW-0813">Transport</keyword>
<comment type="similarity">
    <text evidence="2 12">Belongs to the HAK/KUP transporter (TC 2.A.72) family.</text>
</comment>
<evidence type="ECO:0000256" key="9">
    <source>
        <dbReference type="ARBA" id="ARBA00022989"/>
    </source>
</evidence>
<feature type="transmembrane region" description="Helical" evidence="12">
    <location>
        <begin position="215"/>
        <end position="238"/>
    </location>
</feature>
<evidence type="ECO:0000313" key="15">
    <source>
        <dbReference type="EMBL" id="MDK2124865.1"/>
    </source>
</evidence>
<dbReference type="HAMAP" id="MF_01522">
    <property type="entry name" value="Kup"/>
    <property type="match status" value="1"/>
</dbReference>
<evidence type="ECO:0000259" key="13">
    <source>
        <dbReference type="Pfam" id="PF02705"/>
    </source>
</evidence>
<evidence type="ECO:0000256" key="4">
    <source>
        <dbReference type="ARBA" id="ARBA00022475"/>
    </source>
</evidence>
<keyword evidence="4 12" id="KW-1003">Cell membrane</keyword>
<reference evidence="15" key="1">
    <citation type="submission" date="2023-03" db="EMBL/GenBank/DDBJ databases">
        <title>Chitinimonas shenzhenensis gen. nov., sp. nov., a novel member of family Burkholderiaceae isolated from activated sludge collected in Shen Zhen, China.</title>
        <authorList>
            <person name="Wang X."/>
        </authorList>
    </citation>
    <scope>NUCLEOTIDE SEQUENCE</scope>
    <source>
        <strain evidence="15">DQS-5</strain>
    </source>
</reference>
<comment type="subcellular location">
    <subcellularLocation>
        <location evidence="12">Cell membrane</location>
        <topology evidence="12">Multi-pass membrane protein</topology>
    </subcellularLocation>
    <subcellularLocation>
        <location evidence="1">Membrane</location>
        <topology evidence="1">Multi-pass membrane protein</topology>
    </subcellularLocation>
</comment>
<dbReference type="InterPro" id="IPR003855">
    <property type="entry name" value="K+_transporter"/>
</dbReference>
<feature type="transmembrane region" description="Helical" evidence="12">
    <location>
        <begin position="342"/>
        <end position="362"/>
    </location>
</feature>
<evidence type="ECO:0000256" key="6">
    <source>
        <dbReference type="ARBA" id="ARBA00022692"/>
    </source>
</evidence>
<evidence type="ECO:0000256" key="1">
    <source>
        <dbReference type="ARBA" id="ARBA00004141"/>
    </source>
</evidence>
<evidence type="ECO:0000256" key="3">
    <source>
        <dbReference type="ARBA" id="ARBA00022448"/>
    </source>
</evidence>
<keyword evidence="10 12" id="KW-0406">Ion transport</keyword>
<evidence type="ECO:0000256" key="11">
    <source>
        <dbReference type="ARBA" id="ARBA00023136"/>
    </source>
</evidence>
<evidence type="ECO:0000256" key="5">
    <source>
        <dbReference type="ARBA" id="ARBA00022538"/>
    </source>
</evidence>
<feature type="transmembrane region" description="Helical" evidence="12">
    <location>
        <begin position="250"/>
        <end position="270"/>
    </location>
</feature>
<feature type="transmembrane region" description="Helical" evidence="12">
    <location>
        <begin position="173"/>
        <end position="195"/>
    </location>
</feature>
<keyword evidence="9 12" id="KW-1133">Transmembrane helix</keyword>
<keyword evidence="5 12" id="KW-0633">Potassium transport</keyword>
<keyword evidence="6 12" id="KW-0812">Transmembrane</keyword>
<keyword evidence="16" id="KW-1185">Reference proteome</keyword>
<dbReference type="InterPro" id="IPR053951">
    <property type="entry name" value="K_trans_N"/>
</dbReference>
<feature type="transmembrane region" description="Helical" evidence="12">
    <location>
        <begin position="290"/>
        <end position="321"/>
    </location>
</feature>
<keyword evidence="8 12" id="KW-0630">Potassium</keyword>
<proteinExistence type="inferred from homology"/>
<evidence type="ECO:0000313" key="16">
    <source>
        <dbReference type="Proteomes" id="UP001172778"/>
    </source>
</evidence>
<dbReference type="Pfam" id="PF02705">
    <property type="entry name" value="K_trans"/>
    <property type="match status" value="1"/>
</dbReference>
<feature type="transmembrane region" description="Helical" evidence="12">
    <location>
        <begin position="12"/>
        <end position="33"/>
    </location>
</feature>
<evidence type="ECO:0000259" key="14">
    <source>
        <dbReference type="Pfam" id="PF22776"/>
    </source>
</evidence>
<dbReference type="RefSeq" id="WP_284101177.1">
    <property type="nucleotide sequence ID" value="NZ_JARRAF010000013.1"/>
</dbReference>
<evidence type="ECO:0000256" key="2">
    <source>
        <dbReference type="ARBA" id="ARBA00007019"/>
    </source>
</evidence>
<comment type="caution">
    <text evidence="15">The sequence shown here is derived from an EMBL/GenBank/DDBJ whole genome shotgun (WGS) entry which is preliminary data.</text>
</comment>
<dbReference type="InterPro" id="IPR053952">
    <property type="entry name" value="K_trans_C"/>
</dbReference>
<sequence length="628" mass="68697">MSQSNQADHKSVAGLILGAIGVVYGDIGTSPLYTLKECFNPEHGLQLTPANVLGILSLVFWALILIVSFKYVMVIMRADNRGEGGILALMALALRKQGRRRGQFSIFIVLGIAGAALFYGDGMITPAISVLSAVEGLELASTKVHPFILPIAIAVLVGLFMMQAHGTAAVGKLFGPIMVLWFLVLAILGVVNILHDPTILAAINPVYAIRFFLDHHYAAFLALGSVVLAITGGEAIYADMGHFGRRPIRLGWFAFVLPALLINYFGQGALLLHDASARVNPFYHMAPDWALVPLVILATAATVIASQAVISGAFSITAQAIQLGYCPRMDIQHTSDKEIGQIYLPGINWALLVSVIVLVLGFRSSNNLAAAYGIAVTGTMVITTALAYIVLVHGDGWKRYAMWLILTALLIIELAFFASNAMKFFDGGWFPLLIGIAAFVLMTTWKTGRRLLFHRLHDGEMPLESFVDAIEASPPHKVEGTAIFMTGSADTVPHALLHNLKHNKVLHENVMFLTIQSTDIPVVGKKDRLQIKQLSPTFWQVVATYGFNEEPSVPEIIEQCLQETSMPLDMMTTSFFLSRETIVDGKTPAMSWLRRRLFATMQRNAARPTDYFKIPPNRVVEMGTQVEI</sequence>
<dbReference type="Proteomes" id="UP001172778">
    <property type="component" value="Unassembled WGS sequence"/>
</dbReference>